<reference evidence="1 2" key="2">
    <citation type="journal article" date="2022" name="Mol. Ecol. Resour.">
        <title>The genomes of chicory, endive, great burdock and yacon provide insights into Asteraceae paleo-polyploidization history and plant inulin production.</title>
        <authorList>
            <person name="Fan W."/>
            <person name="Wang S."/>
            <person name="Wang H."/>
            <person name="Wang A."/>
            <person name="Jiang F."/>
            <person name="Liu H."/>
            <person name="Zhao H."/>
            <person name="Xu D."/>
            <person name="Zhang Y."/>
        </authorList>
    </citation>
    <scope>NUCLEOTIDE SEQUENCE [LARGE SCALE GENOMIC DNA]</scope>
    <source>
        <strain evidence="2">cv. Niubang</strain>
    </source>
</reference>
<proteinExistence type="predicted"/>
<keyword evidence="2" id="KW-1185">Reference proteome</keyword>
<dbReference type="EMBL" id="CM042047">
    <property type="protein sequence ID" value="KAI3769988.1"/>
    <property type="molecule type" value="Genomic_DNA"/>
</dbReference>
<organism evidence="1 2">
    <name type="scientific">Arctium lappa</name>
    <name type="common">Greater burdock</name>
    <name type="synonym">Lappa major</name>
    <dbReference type="NCBI Taxonomy" id="4217"/>
    <lineage>
        <taxon>Eukaryota</taxon>
        <taxon>Viridiplantae</taxon>
        <taxon>Streptophyta</taxon>
        <taxon>Embryophyta</taxon>
        <taxon>Tracheophyta</taxon>
        <taxon>Spermatophyta</taxon>
        <taxon>Magnoliopsida</taxon>
        <taxon>eudicotyledons</taxon>
        <taxon>Gunneridae</taxon>
        <taxon>Pentapetalae</taxon>
        <taxon>asterids</taxon>
        <taxon>campanulids</taxon>
        <taxon>Asterales</taxon>
        <taxon>Asteraceae</taxon>
        <taxon>Carduoideae</taxon>
        <taxon>Cardueae</taxon>
        <taxon>Arctiinae</taxon>
        <taxon>Arctium</taxon>
    </lineage>
</organism>
<reference evidence="2" key="1">
    <citation type="journal article" date="2022" name="Mol. Ecol. Resour.">
        <title>The genomes of chicory, endive, great burdock and yacon provide insights into Asteraceae palaeo-polyploidization history and plant inulin production.</title>
        <authorList>
            <person name="Fan W."/>
            <person name="Wang S."/>
            <person name="Wang H."/>
            <person name="Wang A."/>
            <person name="Jiang F."/>
            <person name="Liu H."/>
            <person name="Zhao H."/>
            <person name="Xu D."/>
            <person name="Zhang Y."/>
        </authorList>
    </citation>
    <scope>NUCLEOTIDE SEQUENCE [LARGE SCALE GENOMIC DNA]</scope>
    <source>
        <strain evidence="2">cv. Niubang</strain>
    </source>
</reference>
<accession>A0ACB9FF83</accession>
<name>A0ACB9FF83_ARCLA</name>
<comment type="caution">
    <text evidence="1">The sequence shown here is derived from an EMBL/GenBank/DDBJ whole genome shotgun (WGS) entry which is preliminary data.</text>
</comment>
<evidence type="ECO:0000313" key="2">
    <source>
        <dbReference type="Proteomes" id="UP001055879"/>
    </source>
</evidence>
<dbReference type="Proteomes" id="UP001055879">
    <property type="component" value="Linkage Group LG01"/>
</dbReference>
<gene>
    <name evidence="1" type="ORF">L6452_01106</name>
</gene>
<evidence type="ECO:0000313" key="1">
    <source>
        <dbReference type="EMBL" id="KAI3769988.1"/>
    </source>
</evidence>
<sequence>MTGDSLLFWISGEDNDPENGSGWRGSPEKMGLRGGFTKMGRRRREGEGVLRFHGIGCGVEVGCREK</sequence>
<protein>
    <submittedName>
        <fullName evidence="1">Uncharacterized protein</fullName>
    </submittedName>
</protein>